<sequence length="306" mass="34930">MSKRIQVCRLTGMATGSTPFTCSSSTFAYSEQDIAKILEGVGGDDFPSSGVPPLDDCCKQLLFKQKKELNIHMHITALAQYVKSKRIPRGLRLSIQPNLCTEDPVLIQRWQEICNKCSIDLMVLTIERLQEKASSVGLEVSALKEQVIAAKGSAQADAVFSEQGELLRKHREAVSARKARKYERDALDYVHNKVYTWQEDRSIQRTMGENRGRFRRQQCWQYRSHYNGRRSPRDSSTDSMGGFSSGSEFNRSGDTAIAQPEQYSQHFYRASQQTIPAPFLDQRTQKKNPRFPIPREAYPQRNKAKR</sequence>
<reference evidence="3" key="1">
    <citation type="submission" date="2025-08" db="UniProtKB">
        <authorList>
            <consortium name="RefSeq"/>
        </authorList>
    </citation>
    <scope>IDENTIFICATION</scope>
    <source>
        <strain evidence="3">J_2021</strain>
        <tissue evidence="3">Erythrocytes</tissue>
    </source>
</reference>
<dbReference type="Proteomes" id="UP000186698">
    <property type="component" value="Chromosome 8S"/>
</dbReference>
<dbReference type="RefSeq" id="XP_041430618.1">
    <property type="nucleotide sequence ID" value="XM_041574684.1"/>
</dbReference>
<dbReference type="KEGG" id="xla:121397630"/>
<keyword evidence="2" id="KW-1185">Reference proteome</keyword>
<name>A0A8J1LM18_XENLA</name>
<accession>A0A8J1LM18</accession>
<dbReference type="GeneID" id="121397630"/>
<feature type="region of interest" description="Disordered" evidence="1">
    <location>
        <begin position="225"/>
        <end position="306"/>
    </location>
</feature>
<evidence type="ECO:0000313" key="2">
    <source>
        <dbReference type="Proteomes" id="UP000186698"/>
    </source>
</evidence>
<proteinExistence type="predicted"/>
<feature type="compositionally biased region" description="Polar residues" evidence="1">
    <location>
        <begin position="261"/>
        <end position="275"/>
    </location>
</feature>
<evidence type="ECO:0000313" key="3">
    <source>
        <dbReference type="RefSeq" id="XP_041430618.1"/>
    </source>
</evidence>
<dbReference type="AlphaFoldDB" id="A0A8J1LM18"/>
<organism evidence="2 3">
    <name type="scientific">Xenopus laevis</name>
    <name type="common">African clawed frog</name>
    <dbReference type="NCBI Taxonomy" id="8355"/>
    <lineage>
        <taxon>Eukaryota</taxon>
        <taxon>Metazoa</taxon>
        <taxon>Chordata</taxon>
        <taxon>Craniata</taxon>
        <taxon>Vertebrata</taxon>
        <taxon>Euteleostomi</taxon>
        <taxon>Amphibia</taxon>
        <taxon>Batrachia</taxon>
        <taxon>Anura</taxon>
        <taxon>Pipoidea</taxon>
        <taxon>Pipidae</taxon>
        <taxon>Xenopodinae</taxon>
        <taxon>Xenopus</taxon>
        <taxon>Xenopus</taxon>
    </lineage>
</organism>
<gene>
    <name evidence="3" type="primary">LOC121397630</name>
</gene>
<protein>
    <submittedName>
        <fullName evidence="3">Uncharacterized protein LOC121397630</fullName>
    </submittedName>
</protein>
<evidence type="ECO:0000256" key="1">
    <source>
        <dbReference type="SAM" id="MobiDB-lite"/>
    </source>
</evidence>